<name>A0A5C3LVA3_9AGAR</name>
<dbReference type="EMBL" id="ML213617">
    <property type="protein sequence ID" value="TFK36046.1"/>
    <property type="molecule type" value="Genomic_DNA"/>
</dbReference>
<dbReference type="AlphaFoldDB" id="A0A5C3LVA3"/>
<evidence type="ECO:0000313" key="2">
    <source>
        <dbReference type="Proteomes" id="UP000308652"/>
    </source>
</evidence>
<keyword evidence="2" id="KW-1185">Reference proteome</keyword>
<proteinExistence type="predicted"/>
<dbReference type="Proteomes" id="UP000308652">
    <property type="component" value="Unassembled WGS sequence"/>
</dbReference>
<sequence length="272" mass="30712">MGIKAARSQWRGIVYHYQPADDDLATLFLVRFFQVSFKEPKISIKFDAMAATQLPPPIPLPNWIRTRIMNELPSDQPMPNRYEYSVYGAFNALLTTIFPAERNFSIAPQLLMRTNYDEDVRDTSASSIDVNVSFMLNEEVLAADMSTDNFGALVESRSAGAAQSAVIPDFSIVKVNANGDVKSDSIVSMLEVKKDDQKLRQSEMKMHRYLQIARAKSRPSGQIFWAFLVLGDTTQVWKLDGSGHNARTRKMRTIITDQLESLLRPIAQSNWA</sequence>
<gene>
    <name evidence="1" type="ORF">BDQ12DRAFT_714434</name>
</gene>
<dbReference type="OrthoDB" id="3026977at2759"/>
<evidence type="ECO:0000313" key="1">
    <source>
        <dbReference type="EMBL" id="TFK36046.1"/>
    </source>
</evidence>
<accession>A0A5C3LVA3</accession>
<reference evidence="1 2" key="1">
    <citation type="journal article" date="2019" name="Nat. Ecol. Evol.">
        <title>Megaphylogeny resolves global patterns of mushroom evolution.</title>
        <authorList>
            <person name="Varga T."/>
            <person name="Krizsan K."/>
            <person name="Foldi C."/>
            <person name="Dima B."/>
            <person name="Sanchez-Garcia M."/>
            <person name="Sanchez-Ramirez S."/>
            <person name="Szollosi G.J."/>
            <person name="Szarkandi J.G."/>
            <person name="Papp V."/>
            <person name="Albert L."/>
            <person name="Andreopoulos W."/>
            <person name="Angelini C."/>
            <person name="Antonin V."/>
            <person name="Barry K.W."/>
            <person name="Bougher N.L."/>
            <person name="Buchanan P."/>
            <person name="Buyck B."/>
            <person name="Bense V."/>
            <person name="Catcheside P."/>
            <person name="Chovatia M."/>
            <person name="Cooper J."/>
            <person name="Damon W."/>
            <person name="Desjardin D."/>
            <person name="Finy P."/>
            <person name="Geml J."/>
            <person name="Haridas S."/>
            <person name="Hughes K."/>
            <person name="Justo A."/>
            <person name="Karasinski D."/>
            <person name="Kautmanova I."/>
            <person name="Kiss B."/>
            <person name="Kocsube S."/>
            <person name="Kotiranta H."/>
            <person name="LaButti K.M."/>
            <person name="Lechner B.E."/>
            <person name="Liimatainen K."/>
            <person name="Lipzen A."/>
            <person name="Lukacs Z."/>
            <person name="Mihaltcheva S."/>
            <person name="Morgado L.N."/>
            <person name="Niskanen T."/>
            <person name="Noordeloos M.E."/>
            <person name="Ohm R.A."/>
            <person name="Ortiz-Santana B."/>
            <person name="Ovrebo C."/>
            <person name="Racz N."/>
            <person name="Riley R."/>
            <person name="Savchenko A."/>
            <person name="Shiryaev A."/>
            <person name="Soop K."/>
            <person name="Spirin V."/>
            <person name="Szebenyi C."/>
            <person name="Tomsovsky M."/>
            <person name="Tulloss R.E."/>
            <person name="Uehling J."/>
            <person name="Grigoriev I.V."/>
            <person name="Vagvolgyi C."/>
            <person name="Papp T."/>
            <person name="Martin F.M."/>
            <person name="Miettinen O."/>
            <person name="Hibbett D.S."/>
            <person name="Nagy L.G."/>
        </authorList>
    </citation>
    <scope>NUCLEOTIDE SEQUENCE [LARGE SCALE GENOMIC DNA]</scope>
    <source>
        <strain evidence="1 2">CBS 166.37</strain>
    </source>
</reference>
<protein>
    <submittedName>
        <fullName evidence="1">Uncharacterized protein</fullName>
    </submittedName>
</protein>
<organism evidence="1 2">
    <name type="scientific">Crucibulum laeve</name>
    <dbReference type="NCBI Taxonomy" id="68775"/>
    <lineage>
        <taxon>Eukaryota</taxon>
        <taxon>Fungi</taxon>
        <taxon>Dikarya</taxon>
        <taxon>Basidiomycota</taxon>
        <taxon>Agaricomycotina</taxon>
        <taxon>Agaricomycetes</taxon>
        <taxon>Agaricomycetidae</taxon>
        <taxon>Agaricales</taxon>
        <taxon>Agaricineae</taxon>
        <taxon>Nidulariaceae</taxon>
        <taxon>Crucibulum</taxon>
    </lineage>
</organism>